<dbReference type="InterPro" id="IPR032675">
    <property type="entry name" value="LRR_dom_sf"/>
</dbReference>
<evidence type="ECO:0000313" key="4">
    <source>
        <dbReference type="Proteomes" id="UP001107558"/>
    </source>
</evidence>
<accession>A0A9J6BBX6</accession>
<proteinExistence type="predicted"/>
<evidence type="ECO:0000259" key="2">
    <source>
        <dbReference type="PROSITE" id="PS50181"/>
    </source>
</evidence>
<evidence type="ECO:0000313" key="3">
    <source>
        <dbReference type="EMBL" id="KAG5667205.1"/>
    </source>
</evidence>
<feature type="domain" description="F-box" evidence="2">
    <location>
        <begin position="1"/>
        <end position="48"/>
    </location>
</feature>
<gene>
    <name evidence="3" type="ORF">PVAND_015196</name>
</gene>
<dbReference type="PROSITE" id="PS50181">
    <property type="entry name" value="FBOX"/>
    <property type="match status" value="1"/>
</dbReference>
<dbReference type="Gene3D" id="3.80.10.10">
    <property type="entry name" value="Ribonuclease Inhibitor"/>
    <property type="match status" value="1"/>
</dbReference>
<feature type="compositionally biased region" description="Acidic residues" evidence="1">
    <location>
        <begin position="431"/>
        <end position="467"/>
    </location>
</feature>
<organism evidence="3 4">
    <name type="scientific">Polypedilum vanderplanki</name>
    <name type="common">Sleeping chironomid midge</name>
    <dbReference type="NCBI Taxonomy" id="319348"/>
    <lineage>
        <taxon>Eukaryota</taxon>
        <taxon>Metazoa</taxon>
        <taxon>Ecdysozoa</taxon>
        <taxon>Arthropoda</taxon>
        <taxon>Hexapoda</taxon>
        <taxon>Insecta</taxon>
        <taxon>Pterygota</taxon>
        <taxon>Neoptera</taxon>
        <taxon>Endopterygota</taxon>
        <taxon>Diptera</taxon>
        <taxon>Nematocera</taxon>
        <taxon>Chironomoidea</taxon>
        <taxon>Chironomidae</taxon>
        <taxon>Chironominae</taxon>
        <taxon>Polypedilum</taxon>
        <taxon>Polypedilum</taxon>
    </lineage>
</organism>
<reference evidence="3" key="1">
    <citation type="submission" date="2021-03" db="EMBL/GenBank/DDBJ databases">
        <title>Chromosome level genome of the anhydrobiotic midge Polypedilum vanderplanki.</title>
        <authorList>
            <person name="Yoshida Y."/>
            <person name="Kikawada T."/>
            <person name="Gusev O."/>
        </authorList>
    </citation>
    <scope>NUCLEOTIDE SEQUENCE</scope>
    <source>
        <strain evidence="3">NIAS01</strain>
        <tissue evidence="3">Whole body or cell culture</tissue>
    </source>
</reference>
<dbReference type="Gene3D" id="1.20.1280.50">
    <property type="match status" value="1"/>
</dbReference>
<dbReference type="Pfam" id="PF12937">
    <property type="entry name" value="F-box-like"/>
    <property type="match status" value="1"/>
</dbReference>
<feature type="region of interest" description="Disordered" evidence="1">
    <location>
        <begin position="431"/>
        <end position="474"/>
    </location>
</feature>
<keyword evidence="4" id="KW-1185">Reference proteome</keyword>
<dbReference type="InterPro" id="IPR001810">
    <property type="entry name" value="F-box_dom"/>
</dbReference>
<dbReference type="CDD" id="cd09917">
    <property type="entry name" value="F-box_SF"/>
    <property type="match status" value="1"/>
</dbReference>
<dbReference type="SUPFAM" id="SSF52047">
    <property type="entry name" value="RNI-like"/>
    <property type="match status" value="1"/>
</dbReference>
<dbReference type="AlphaFoldDB" id="A0A9J6BBX6"/>
<dbReference type="InterPro" id="IPR036047">
    <property type="entry name" value="F-box-like_dom_sf"/>
</dbReference>
<sequence>MDFLEILPKEIFIEIFDFLSASDLLSISLTCKKFNEIIKSSTKISKKFELQFTSKNVNCDWIRTRKITRAFIDGSVAKHFLYIFANIGNEFEEVIIDCYEIDVLILKQILLMFGKLKKLWVYNVIENSEDPRDFKGQLPELDLEFLYFQGEIGVFRILKNCKSISLDVRRDYDDENRNVDGLKQFLKSQNSLENLSLENFDRNSSIFNENLELKFKIKKLKLKYFDDFNTFFFKEFIESQKETLTHLEVSQVHHDLLALFKKFKHLKNLKIRNVCSNFDPMPSIETLEIKEVDGKWSEKFPKVQNLTIVGGNEDVQQIENLKNLKVLKIKNCEIPELKIPTVKSLTLTRVSIYDDVRPFDFENEIEELKIDKCTNLQWLFEFLISKNFNLKSLILRKSKLIDEDWKFIEEFKTGRIKHFQIINCHGITDEDIENDMSDYSDEDEDENEEEGAEENEDIADGEVQNEEENQRNEN</sequence>
<dbReference type="Proteomes" id="UP001107558">
    <property type="component" value="Chromosome 4"/>
</dbReference>
<name>A0A9J6BBX6_POLVA</name>
<comment type="caution">
    <text evidence="3">The sequence shown here is derived from an EMBL/GenBank/DDBJ whole genome shotgun (WGS) entry which is preliminary data.</text>
</comment>
<dbReference type="SMART" id="SM00256">
    <property type="entry name" value="FBOX"/>
    <property type="match status" value="1"/>
</dbReference>
<dbReference type="OrthoDB" id="435188at2759"/>
<protein>
    <recommendedName>
        <fullName evidence="2">F-box domain-containing protein</fullName>
    </recommendedName>
</protein>
<evidence type="ECO:0000256" key="1">
    <source>
        <dbReference type="SAM" id="MobiDB-lite"/>
    </source>
</evidence>
<dbReference type="EMBL" id="JADBJN010000004">
    <property type="protein sequence ID" value="KAG5667205.1"/>
    <property type="molecule type" value="Genomic_DNA"/>
</dbReference>
<dbReference type="SUPFAM" id="SSF81383">
    <property type="entry name" value="F-box domain"/>
    <property type="match status" value="1"/>
</dbReference>